<dbReference type="Pfam" id="PF14656">
    <property type="entry name" value="RAB3GAP2_C"/>
    <property type="match status" value="1"/>
</dbReference>
<dbReference type="InterPro" id="IPR026059">
    <property type="entry name" value="Rab3GAP2"/>
</dbReference>
<evidence type="ECO:0000256" key="5">
    <source>
        <dbReference type="SAM" id="MobiDB-lite"/>
    </source>
</evidence>
<dbReference type="InterPro" id="IPR032839">
    <property type="entry name" value="RAB3GAP_N"/>
</dbReference>
<feature type="domain" description="Reverse transcriptase" evidence="6">
    <location>
        <begin position="1211"/>
        <end position="1418"/>
    </location>
</feature>
<organism evidence="9 10">
    <name type="scientific">Necator americanus</name>
    <name type="common">Human hookworm</name>
    <dbReference type="NCBI Taxonomy" id="51031"/>
    <lineage>
        <taxon>Eukaryota</taxon>
        <taxon>Metazoa</taxon>
        <taxon>Ecdysozoa</taxon>
        <taxon>Nematoda</taxon>
        <taxon>Chromadorea</taxon>
        <taxon>Rhabditida</taxon>
        <taxon>Rhabditina</taxon>
        <taxon>Rhabditomorpha</taxon>
        <taxon>Strongyloidea</taxon>
        <taxon>Ancylostomatidae</taxon>
        <taxon>Bunostominae</taxon>
        <taxon>Necator</taxon>
    </lineage>
</organism>
<dbReference type="SUPFAM" id="SSF56672">
    <property type="entry name" value="DNA/RNA polymerases"/>
    <property type="match status" value="1"/>
</dbReference>
<dbReference type="Pfam" id="PF14655">
    <property type="entry name" value="RAB3GAP2_N"/>
    <property type="match status" value="1"/>
</dbReference>
<dbReference type="EMBL" id="JAVFWL010000001">
    <property type="protein sequence ID" value="KAK6729735.1"/>
    <property type="molecule type" value="Genomic_DNA"/>
</dbReference>
<proteinExistence type="inferred from homology"/>
<evidence type="ECO:0000256" key="1">
    <source>
        <dbReference type="ARBA" id="ARBA00004496"/>
    </source>
</evidence>
<name>A0ABR1BWY4_NECAM</name>
<comment type="caution">
    <text evidence="9">The sequence shown here is derived from an EMBL/GenBank/DDBJ whole genome shotgun (WGS) entry which is preliminary data.</text>
</comment>
<evidence type="ECO:0008006" key="11">
    <source>
        <dbReference type="Google" id="ProtNLM"/>
    </source>
</evidence>
<feature type="domain" description="Rab3GAP regulatory subunit C-terminal" evidence="8">
    <location>
        <begin position="857"/>
        <end position="983"/>
    </location>
</feature>
<evidence type="ECO:0000313" key="10">
    <source>
        <dbReference type="Proteomes" id="UP001303046"/>
    </source>
</evidence>
<dbReference type="PANTHER" id="PTHR12472:SF0">
    <property type="entry name" value="RAB3 GTPASE-ACTIVATING PROTEIN NON-CATALYTIC SUBUNIT"/>
    <property type="match status" value="1"/>
</dbReference>
<evidence type="ECO:0000256" key="2">
    <source>
        <dbReference type="ARBA" id="ARBA00008153"/>
    </source>
</evidence>
<dbReference type="Pfam" id="PF00078">
    <property type="entry name" value="RVT_1"/>
    <property type="match status" value="1"/>
</dbReference>
<gene>
    <name evidence="9" type="primary">Necator_chrI.g2784</name>
    <name evidence="9" type="ORF">RB195_006656</name>
</gene>
<sequence length="1718" mass="195396">MAVTFSLEENLFIEEKLAAKVKDYLLGGKRQESLGFLKRTVSSSSDEEVLRDTEKPAGVRDWDFPVEKDLIPSVKDTVPSTSNDIDGSPFGWFSQCFAVTYNSLDYVLLLNRQRFALLTRAALHQNQCEIRCLKELDVQLPFTEEDTITCGCLFGLGTHRVSEPLDCLIVVLGLSNGYVVFFTENGTLLFFEQFSTTDILCVSFDQTDDGQQLTVVTSADFFAVDPLSLHSTLLKAKTAIAKGEKTAEQLSKKLEVDVDRLKPEKGNGELRHVLFTGLHKQSAFEQYSTASIASYNETISSAAPPLYSMYMYTTDSTFATFAWTCEGDRKKIWSEAIKYGKSFVPHFGFRDMLGISSEPRKKVAVAKDSHVVTTRGFLGDSRFAVEVALEASRGLVAVVDHVARVMLIDIFNRQVIRVWKGYRDASVAWVTSTNDKQAALFLAIFAPRRALLEVWNVQSGVRVGAVHVDPSGVLLDGGTANILCGSHSLQPQRDAFFVDSQGKFCRLTVPFHLSMLRITSQDQHDQLLLSKFSPSSDINSIMSIFTTLRLQKSKRELLLMILPSFIESSAVQSILDEIGKHDIGPGPLEDLLSSLRQLLSVFNRLVGYHRCEKQEGDLPKTPFSGQVQSVIRRHCLEGEIVDPHIMTVGDFFAFIDCRSTNSALWERNYPDSDVISFGEFIFTPVLRRQIDVETFFDTVLPDLPFVMKSFPDLLSFFFTKTYTQVGCYGFGSLCDLLAEFELQIPGTLSKCERTALECRNMSRALLQYSACCVVRKQQSTTTKQDEESSEDINMSSADDWESFDPEVEHADCTILTMHAAWLAAKLGQLVPYSKVISGAQSFFREQVAASAARQKWKSEELEEHVSSIPDITELKELLPYSLKLSLLRCEIAWELMSLWFKNSVLDFANYELALKYLESVEDSRLRHGVISLMWQSFIADRFKAVVLLIEKTGRAPKEREARQHLQMPETRINEIPPTCVLFMLEYGPGRSLAMRIPSQSASKTLQGKRSRAGDFNQEKRLRRKLRCQQQQDRDSEWTSAMEFEKAWEDRNPRKAYALQRHYSGKMKGCSPVLNTASGVAVGEATLPIWKEHFKTLLNRLAPSAPELEHIHRPTYAVNEESPTESEVVVCIQKIKNGKSDGDDGISAEMLKYLPPSGILEMTKIIRSWIDERISDSWRHAIIIPLHKKLSVTDPRKSQDPRNLFAVCYVQETTRNEQAGFRPGRSTIDQVFIIRRVIEIWQRYLKPMQLAFLDFEAAFDSPHRGRLLNALRADGAPRKFVRLLDDMNQRTTAAVRTPAGCTTPFEVVRQGAVAGPFLFNFAIDDIMRRTVDQCPADIVLAPSLCPLTDLEYTDDVVINFKKLQHVVNLVSKLAAAYGLLLRSDKCKQMWISSRPRTEIRVDGQPIELVDEFCYLGCTLKNNGNYERDEMLVVDPITNEVKLPVYLSAIRPIMMYGSETWAAPSTVMERLDCTERKLLKRLLGYFWPRVCHDVELCFEVDIVYRRMTCGKRQHLARNSEVVMENRLLFFGHVIRRPFDHLVQVVLRMLPNPNWKRLPGRKRNGRSRLWNSDGWVDSTRALAEDRTGWARICSRTTHPGEDADSHNEDLYAEIDVVYRRMTRGKHQHLAPPSKVAKVNRLRLFGHILRRPADPLVQRVLRSSSGSSWKKPPGRKRKFRTEVVKEDLRSLGVGRQFRRDLRFRRIWNSDEWIDSVQALAED</sequence>
<keyword evidence="10" id="KW-1185">Reference proteome</keyword>
<dbReference type="InterPro" id="IPR000477">
    <property type="entry name" value="RT_dom"/>
</dbReference>
<keyword evidence="3" id="KW-0343">GTPase activation</keyword>
<comment type="similarity">
    <text evidence="2">Belongs to the Rab3-GAP regulatory subunit family.</text>
</comment>
<reference evidence="9 10" key="1">
    <citation type="submission" date="2023-08" db="EMBL/GenBank/DDBJ databases">
        <title>A Necator americanus chromosomal reference genome.</title>
        <authorList>
            <person name="Ilik V."/>
            <person name="Petrzelkova K.J."/>
            <person name="Pardy F."/>
            <person name="Fuh T."/>
            <person name="Niatou-Singa F.S."/>
            <person name="Gouil Q."/>
            <person name="Baker L."/>
            <person name="Ritchie M.E."/>
            <person name="Jex A.R."/>
            <person name="Gazzola D."/>
            <person name="Li H."/>
            <person name="Toshio Fujiwara R."/>
            <person name="Zhan B."/>
            <person name="Aroian R.V."/>
            <person name="Pafco B."/>
            <person name="Schwarz E.M."/>
        </authorList>
    </citation>
    <scope>NUCLEOTIDE SEQUENCE [LARGE SCALE GENOMIC DNA]</scope>
    <source>
        <strain evidence="9 10">Aroian</strain>
        <tissue evidence="9">Whole animal</tissue>
    </source>
</reference>
<keyword evidence="4" id="KW-0963">Cytoplasm</keyword>
<feature type="domain" description="Rab3-GAP regulatory subunit N-terminal" evidence="7">
    <location>
        <begin position="92"/>
        <end position="474"/>
    </location>
</feature>
<evidence type="ECO:0000259" key="6">
    <source>
        <dbReference type="Pfam" id="PF00078"/>
    </source>
</evidence>
<evidence type="ECO:0000256" key="3">
    <source>
        <dbReference type="ARBA" id="ARBA00022468"/>
    </source>
</evidence>
<feature type="region of interest" description="Disordered" evidence="5">
    <location>
        <begin position="998"/>
        <end position="1017"/>
    </location>
</feature>
<feature type="compositionally biased region" description="Polar residues" evidence="5">
    <location>
        <begin position="998"/>
        <end position="1007"/>
    </location>
</feature>
<evidence type="ECO:0000313" key="9">
    <source>
        <dbReference type="EMBL" id="KAK6729735.1"/>
    </source>
</evidence>
<evidence type="ECO:0000259" key="7">
    <source>
        <dbReference type="Pfam" id="PF14655"/>
    </source>
</evidence>
<dbReference type="Proteomes" id="UP001303046">
    <property type="component" value="Unassembled WGS sequence"/>
</dbReference>
<dbReference type="InterPro" id="IPR043502">
    <property type="entry name" value="DNA/RNA_pol_sf"/>
</dbReference>
<dbReference type="PANTHER" id="PTHR12472">
    <property type="entry name" value="RAB3-GAP REGULATORY DOMAIN"/>
    <property type="match status" value="1"/>
</dbReference>
<dbReference type="CDD" id="cd01650">
    <property type="entry name" value="RT_nLTR_like"/>
    <property type="match status" value="1"/>
</dbReference>
<accession>A0ABR1BWY4</accession>
<protein>
    <recommendedName>
        <fullName evidence="11">Reverse transcriptase domain-containing protein</fullName>
    </recommendedName>
</protein>
<evidence type="ECO:0000256" key="4">
    <source>
        <dbReference type="ARBA" id="ARBA00022490"/>
    </source>
</evidence>
<comment type="subcellular location">
    <subcellularLocation>
        <location evidence="1">Cytoplasm</location>
    </subcellularLocation>
</comment>
<evidence type="ECO:0000259" key="8">
    <source>
        <dbReference type="Pfam" id="PF14656"/>
    </source>
</evidence>
<dbReference type="InterPro" id="IPR029257">
    <property type="entry name" value="RAB3GAP2_C"/>
</dbReference>